<dbReference type="CDD" id="cd03784">
    <property type="entry name" value="GT1_Gtf-like"/>
    <property type="match status" value="2"/>
</dbReference>
<dbReference type="Proteomes" id="UP000466442">
    <property type="component" value="Unassembled WGS sequence"/>
</dbReference>
<dbReference type="GO" id="GO:0008194">
    <property type="term" value="F:UDP-glycosyltransferase activity"/>
    <property type="evidence" value="ECO:0007669"/>
    <property type="project" value="InterPro"/>
</dbReference>
<protein>
    <recommendedName>
        <fullName evidence="14">UDP-glycosyltransferases domain-containing protein</fullName>
    </recommendedName>
</protein>
<keyword evidence="9" id="KW-0325">Glycoprotein</keyword>
<keyword evidence="13" id="KW-1185">Reference proteome</keyword>
<proteinExistence type="inferred from homology"/>
<feature type="transmembrane region" description="Helical" evidence="11">
    <location>
        <begin position="454"/>
        <end position="478"/>
    </location>
</feature>
<dbReference type="SUPFAM" id="SSF53756">
    <property type="entry name" value="UDP-Glycosyltransferase/glycogen phosphorylase"/>
    <property type="match status" value="2"/>
</dbReference>
<dbReference type="GO" id="GO:0005783">
    <property type="term" value="C:endoplasmic reticulum"/>
    <property type="evidence" value="ECO:0007669"/>
    <property type="project" value="UniProtKB-SubCell"/>
</dbReference>
<dbReference type="InterPro" id="IPR050271">
    <property type="entry name" value="UDP-glycosyltransferase"/>
</dbReference>
<keyword evidence="6" id="KW-0256">Endoplasmic reticulum</keyword>
<accession>A0A8S9X6A0</accession>
<keyword evidence="4" id="KW-0808">Transferase</keyword>
<keyword evidence="3" id="KW-0328">Glycosyltransferase</keyword>
<keyword evidence="7 11" id="KW-1133">Transmembrane helix</keyword>
<evidence type="ECO:0000313" key="12">
    <source>
        <dbReference type="EMBL" id="KAF6203989.1"/>
    </source>
</evidence>
<sequence length="984" mass="112114">MVGPMPWKSHHFVFQSIIKSLAARGHHVDYLTPLPYKNPPPNVRNLLVEDQVEKKTNLVGPEKMQHMWSPNAVHHFRTLINELLVEVYEKEPIIKELLNSNETYDMVISESQLFQEINAVWAHRFNAIPVSLLVIGDVAFANLLNGLLDNPSYMVDFTTMHTDEMGFWDRVDNFLGVVLSLQVHFYKLRELQGLADNVLRYPGWETRPSVTRIASDQALVLVNNHVGVSYAYPRAPHVKEVGGMTLEGSTELPKDLKSFMDDATDGVVYFSLGSIVDVSKLAEGEKLQEFLSAFRSLKQRVLLKWAGDNMPDIKDEKIRIQRWFPQLGVLAHKNTKVFISHNGLQSTMETVHFGVPVVSIPIFGDQLKNSKFLVKTRCGVELDKTNLTKESLEWAINEVANNPEYKEAIMKRSSILRDAPMKGLDEAIYWLEYVLRHGRVLQPASVHMPFYRAYLIDVLAFISTVIFYGVAFLTLVAWTGAAQSAKILLVGPMPWRSHHFVFQSIIKSLAARGHHVDYLTPLPYKNPPSNVRNLLVEDRVKQQMNMLEPEKIQRMWSPNAVHQYRTIINEELVGVYEKEPIIKELLNSNETYDMVISESQLFQEINAVWAHRFNAIPVSLLVIGDVSFANLLNGLLDNPSYMVDFTTIHTDEMGFWDRVDNFLGVVLSLPVHFYKLRELQGLADKVLRYPGWETRPSVTRIASDQALVLVNNHVGVSYAYPRAPHVKEVGGMTLEGSTELPKDLKSFMDDATDGVVYFSLGSLVDVSKLTGGEKLQEFLSAFRSLKQRVLLKWAGDNMPDIKDEKIRIQRWFPQLGVLAHKNTKVFISHNGLQSIMETVHFGVPVVSIPIFGDQLKNSKFLVKTRCGVELDKTNLTKESLEWAINEVANNPEYKEAIMKRSSILRDTPMKGLDEAIYWLEYVLRHGRVLQPASVHMPFYRAYLIDVLAFISTVMCLSLLFLVWTFKRLRCLICSGSKTIKTKHD</sequence>
<dbReference type="OrthoDB" id="5835829at2759"/>
<evidence type="ECO:0000256" key="11">
    <source>
        <dbReference type="SAM" id="Phobius"/>
    </source>
</evidence>
<dbReference type="PANTHER" id="PTHR48043">
    <property type="entry name" value="EG:EG0003.4 PROTEIN-RELATED"/>
    <property type="match status" value="1"/>
</dbReference>
<keyword evidence="8 11" id="KW-0472">Membrane</keyword>
<evidence type="ECO:0000256" key="4">
    <source>
        <dbReference type="ARBA" id="ARBA00022679"/>
    </source>
</evidence>
<keyword evidence="5 11" id="KW-0812">Transmembrane</keyword>
<comment type="subcellular location">
    <subcellularLocation>
        <location evidence="10">Endomembrane system</location>
        <topology evidence="10">Single-pass type I membrane protein</topology>
    </subcellularLocation>
    <subcellularLocation>
        <location evidence="1">Endoplasmic reticulum</location>
    </subcellularLocation>
</comment>
<evidence type="ECO:0000256" key="2">
    <source>
        <dbReference type="ARBA" id="ARBA00009995"/>
    </source>
</evidence>
<evidence type="ECO:0000313" key="13">
    <source>
        <dbReference type="Proteomes" id="UP000466442"/>
    </source>
</evidence>
<evidence type="ECO:0000256" key="8">
    <source>
        <dbReference type="ARBA" id="ARBA00023136"/>
    </source>
</evidence>
<evidence type="ECO:0000256" key="9">
    <source>
        <dbReference type="ARBA" id="ARBA00023180"/>
    </source>
</evidence>
<comment type="similarity">
    <text evidence="2">Belongs to the UDP-glycosyltransferase family.</text>
</comment>
<evidence type="ECO:0000256" key="1">
    <source>
        <dbReference type="ARBA" id="ARBA00004240"/>
    </source>
</evidence>
<reference evidence="12" key="1">
    <citation type="journal article" date="2021" name="Mol. Ecol. Resour.">
        <title>Apolygus lucorum genome provides insights into omnivorousness and mesophyll feeding.</title>
        <authorList>
            <person name="Liu Y."/>
            <person name="Liu H."/>
            <person name="Wang H."/>
            <person name="Huang T."/>
            <person name="Liu B."/>
            <person name="Yang B."/>
            <person name="Yin L."/>
            <person name="Li B."/>
            <person name="Zhang Y."/>
            <person name="Zhang S."/>
            <person name="Jiang F."/>
            <person name="Zhang X."/>
            <person name="Ren Y."/>
            <person name="Wang B."/>
            <person name="Wang S."/>
            <person name="Lu Y."/>
            <person name="Wu K."/>
            <person name="Fan W."/>
            <person name="Wang G."/>
        </authorList>
    </citation>
    <scope>NUCLEOTIDE SEQUENCE</scope>
    <source>
        <strain evidence="12">12Hb</strain>
    </source>
</reference>
<evidence type="ECO:0000256" key="5">
    <source>
        <dbReference type="ARBA" id="ARBA00022692"/>
    </source>
</evidence>
<gene>
    <name evidence="12" type="ORF">GE061_002328</name>
</gene>
<evidence type="ECO:0000256" key="3">
    <source>
        <dbReference type="ARBA" id="ARBA00022676"/>
    </source>
</evidence>
<feature type="transmembrane region" description="Helical" evidence="11">
    <location>
        <begin position="941"/>
        <end position="963"/>
    </location>
</feature>
<dbReference type="InterPro" id="IPR002213">
    <property type="entry name" value="UDP_glucos_trans"/>
</dbReference>
<dbReference type="FunFam" id="3.40.50.2000:FF:000050">
    <property type="entry name" value="UDP-glucuronosyltransferase"/>
    <property type="match status" value="2"/>
</dbReference>
<evidence type="ECO:0000256" key="7">
    <source>
        <dbReference type="ARBA" id="ARBA00022989"/>
    </source>
</evidence>
<comment type="caution">
    <text evidence="12">The sequence shown here is derived from an EMBL/GenBank/DDBJ whole genome shotgun (WGS) entry which is preliminary data.</text>
</comment>
<dbReference type="AlphaFoldDB" id="A0A8S9X6A0"/>
<dbReference type="PANTHER" id="PTHR48043:SF159">
    <property type="entry name" value="EG:EG0003.4 PROTEIN-RELATED"/>
    <property type="match status" value="1"/>
</dbReference>
<dbReference type="EMBL" id="WIXP02000010">
    <property type="protein sequence ID" value="KAF6203989.1"/>
    <property type="molecule type" value="Genomic_DNA"/>
</dbReference>
<evidence type="ECO:0000256" key="6">
    <source>
        <dbReference type="ARBA" id="ARBA00022824"/>
    </source>
</evidence>
<organism evidence="12 13">
    <name type="scientific">Apolygus lucorum</name>
    <name type="common">Small green plant bug</name>
    <name type="synonym">Lygocoris lucorum</name>
    <dbReference type="NCBI Taxonomy" id="248454"/>
    <lineage>
        <taxon>Eukaryota</taxon>
        <taxon>Metazoa</taxon>
        <taxon>Ecdysozoa</taxon>
        <taxon>Arthropoda</taxon>
        <taxon>Hexapoda</taxon>
        <taxon>Insecta</taxon>
        <taxon>Pterygota</taxon>
        <taxon>Neoptera</taxon>
        <taxon>Paraneoptera</taxon>
        <taxon>Hemiptera</taxon>
        <taxon>Heteroptera</taxon>
        <taxon>Panheteroptera</taxon>
        <taxon>Cimicomorpha</taxon>
        <taxon>Miridae</taxon>
        <taxon>Mirini</taxon>
        <taxon>Apolygus</taxon>
    </lineage>
</organism>
<evidence type="ECO:0000256" key="10">
    <source>
        <dbReference type="ARBA" id="ARBA00046288"/>
    </source>
</evidence>
<evidence type="ECO:0008006" key="14">
    <source>
        <dbReference type="Google" id="ProtNLM"/>
    </source>
</evidence>
<name>A0A8S9X6A0_APOLU</name>
<dbReference type="Gene3D" id="3.40.50.2000">
    <property type="entry name" value="Glycogen Phosphorylase B"/>
    <property type="match status" value="2"/>
</dbReference>
<dbReference type="Pfam" id="PF00201">
    <property type="entry name" value="UDPGT"/>
    <property type="match status" value="2"/>
</dbReference>